<dbReference type="GO" id="GO:0007234">
    <property type="term" value="P:osmosensory signaling via phosphorelay pathway"/>
    <property type="evidence" value="ECO:0007669"/>
    <property type="project" value="TreeGrafter"/>
</dbReference>
<keyword evidence="5 12" id="KW-0812">Transmembrane</keyword>
<dbReference type="eggNOG" id="COG2205">
    <property type="taxonomic scope" value="Bacteria"/>
</dbReference>
<keyword evidence="4" id="KW-0808">Transferase</keyword>
<dbReference type="CDD" id="cd01007">
    <property type="entry name" value="PBP2_BvgS_HisK_like"/>
    <property type="match status" value="1"/>
</dbReference>
<dbReference type="Gene3D" id="3.30.565.10">
    <property type="entry name" value="Histidine kinase-like ATPase, C-terminal domain"/>
    <property type="match status" value="1"/>
</dbReference>
<dbReference type="InterPro" id="IPR000014">
    <property type="entry name" value="PAS"/>
</dbReference>
<gene>
    <name evidence="15" type="ordered locus">BN4_12532</name>
</gene>
<dbReference type="SMART" id="SM00086">
    <property type="entry name" value="PAC"/>
    <property type="match status" value="2"/>
</dbReference>
<dbReference type="PANTHER" id="PTHR42878:SF7">
    <property type="entry name" value="SENSOR HISTIDINE KINASE GLRK"/>
    <property type="match status" value="1"/>
</dbReference>
<dbReference type="Pfam" id="PF02518">
    <property type="entry name" value="HATPase_c"/>
    <property type="match status" value="1"/>
</dbReference>
<dbReference type="InterPro" id="IPR003661">
    <property type="entry name" value="HisK_dim/P_dom"/>
</dbReference>
<comment type="subcellular location">
    <subcellularLocation>
        <location evidence="2">Membrane</location>
        <topology evidence="2">Multi-pass membrane protein</topology>
    </subcellularLocation>
</comment>
<reference evidence="15 16" key="1">
    <citation type="journal article" date="2013" name="PLoS ONE">
        <title>The first genomic and proteomic characterization of a deep-sea sulfate reducer: insights into the piezophilic lifestyle of Desulfovibrio piezophilus.</title>
        <authorList>
            <person name="Pradel N."/>
            <person name="Ji B."/>
            <person name="Gimenez G."/>
            <person name="Talla E."/>
            <person name="Lenoble P."/>
            <person name="Garel M."/>
            <person name="Tamburini C."/>
            <person name="Fourquet P."/>
            <person name="Lebrun R."/>
            <person name="Bertin P."/>
            <person name="Denis Y."/>
            <person name="Pophillat M."/>
            <person name="Barbe V."/>
            <person name="Ollivier B."/>
            <person name="Dolla A."/>
        </authorList>
    </citation>
    <scope>NUCLEOTIDE SEQUENCE [LARGE SCALE GENOMIC DNA]</scope>
    <source>
        <strain evidence="16">DSM 10523 / SB164P1</strain>
    </source>
</reference>
<dbReference type="CDD" id="cd00130">
    <property type="entry name" value="PAS"/>
    <property type="match status" value="2"/>
</dbReference>
<name>M1WTN2_PSEP2</name>
<proteinExistence type="predicted"/>
<dbReference type="Gene3D" id="1.10.287.130">
    <property type="match status" value="1"/>
</dbReference>
<reference evidence="16" key="2">
    <citation type="journal article" date="2013" name="Stand. Genomic Sci.">
        <title>Complete genome sequence of Desulfocapsa sulfexigens, a marine deltaproteobacterium specialized in disproportionating inorganic sulfur compounds.</title>
        <authorList>
            <person name="Finster K.W."/>
            <person name="Kjeldsen K.U."/>
            <person name="Kube M."/>
            <person name="Reinhardt R."/>
            <person name="Mussmann M."/>
            <person name="Amann R."/>
            <person name="Schreiber L."/>
        </authorList>
    </citation>
    <scope>NUCLEOTIDE SEQUENCE [LARGE SCALE GENOMIC DNA]</scope>
    <source>
        <strain evidence="16">DSM 10523 / SB164P1</strain>
    </source>
</reference>
<evidence type="ECO:0000256" key="12">
    <source>
        <dbReference type="SAM" id="Phobius"/>
    </source>
</evidence>
<dbReference type="Pfam" id="PF00497">
    <property type="entry name" value="SBP_bac_3"/>
    <property type="match status" value="1"/>
</dbReference>
<dbReference type="KEGG" id="dpi:BN4_12532"/>
<dbReference type="BioCyc" id="DPIE1322246:BN4_RS17280-MONOMER"/>
<dbReference type="SMART" id="SM00091">
    <property type="entry name" value="PAS"/>
    <property type="match status" value="2"/>
</dbReference>
<evidence type="ECO:0000256" key="5">
    <source>
        <dbReference type="ARBA" id="ARBA00022692"/>
    </source>
</evidence>
<dbReference type="STRING" id="1322246.BN4_12532"/>
<dbReference type="SUPFAM" id="SSF55785">
    <property type="entry name" value="PYP-like sensor domain (PAS domain)"/>
    <property type="match status" value="2"/>
</dbReference>
<keyword evidence="10" id="KW-0902">Two-component regulatory system</keyword>
<dbReference type="SUPFAM" id="SSF47384">
    <property type="entry name" value="Homodimeric domain of signal transducing histidine kinase"/>
    <property type="match status" value="1"/>
</dbReference>
<dbReference type="Pfam" id="PF00989">
    <property type="entry name" value="PAS"/>
    <property type="match status" value="2"/>
</dbReference>
<dbReference type="SMART" id="SM00388">
    <property type="entry name" value="HisKA"/>
    <property type="match status" value="1"/>
</dbReference>
<dbReference type="NCBIfam" id="TIGR00229">
    <property type="entry name" value="sensory_box"/>
    <property type="match status" value="2"/>
</dbReference>
<evidence type="ECO:0000313" key="16">
    <source>
        <dbReference type="Proteomes" id="UP000011724"/>
    </source>
</evidence>
<dbReference type="EC" id="2.7.13.3" evidence="3"/>
<dbReference type="GO" id="GO:0000155">
    <property type="term" value="F:phosphorelay sensor kinase activity"/>
    <property type="evidence" value="ECO:0007669"/>
    <property type="project" value="InterPro"/>
</dbReference>
<evidence type="ECO:0000313" key="15">
    <source>
        <dbReference type="EMBL" id="CCH49767.1"/>
    </source>
</evidence>
<dbReference type="PROSITE" id="PS50112">
    <property type="entry name" value="PAS"/>
    <property type="match status" value="2"/>
</dbReference>
<dbReference type="InterPro" id="IPR005467">
    <property type="entry name" value="His_kinase_dom"/>
</dbReference>
<dbReference type="Pfam" id="PF00512">
    <property type="entry name" value="HisKA"/>
    <property type="match status" value="1"/>
</dbReference>
<keyword evidence="9 12" id="KW-1133">Transmembrane helix</keyword>
<evidence type="ECO:0000256" key="11">
    <source>
        <dbReference type="ARBA" id="ARBA00023136"/>
    </source>
</evidence>
<dbReference type="OrthoDB" id="9787818at2"/>
<dbReference type="GO" id="GO:0005524">
    <property type="term" value="F:ATP binding"/>
    <property type="evidence" value="ECO:0007669"/>
    <property type="project" value="UniProtKB-KW"/>
</dbReference>
<feature type="domain" description="PAS" evidence="14">
    <location>
        <begin position="322"/>
        <end position="378"/>
    </location>
</feature>
<dbReference type="InterPro" id="IPR036890">
    <property type="entry name" value="HATPase_C_sf"/>
</dbReference>
<dbReference type="PROSITE" id="PS50109">
    <property type="entry name" value="HIS_KIN"/>
    <property type="match status" value="1"/>
</dbReference>
<dbReference type="Gene3D" id="3.40.190.10">
    <property type="entry name" value="Periplasmic binding protein-like II"/>
    <property type="match status" value="2"/>
</dbReference>
<evidence type="ECO:0000256" key="8">
    <source>
        <dbReference type="ARBA" id="ARBA00022840"/>
    </source>
</evidence>
<dbReference type="SMART" id="SM00062">
    <property type="entry name" value="PBPb"/>
    <property type="match status" value="1"/>
</dbReference>
<sequence>MQSCFRYLLIVWIILVWPPFVLECGSARAQDDGVIPMSDEEKEWITKHKTLRIGMWIDSPPVMFRGKSGEMEGIVPSYIDLIVSKLGLEPKWVRASSLSYMTELARAGEVDMVAAVVNEPDETRGLLLSVPYLFMPIVVVTPAQFPFIVGLRDMEKRVVAMDLDHIPYQRFTADHPKVISMPVSQPEQGLQAVVSGQADAFVAAQPTVAYLTRQYGITDLRIAAMTEYSYRYSVGIRADWPLLQTLVNRALSSITEDERQEIVDYWTVLREGKWVERPHVWRLLSFGAAIALLLLGAMAYWNRKLSKEIRNSLRAEKQQRRAHEATLQVIESADMVIVGLDYMGCVQLINNAGEATLGYSREEILGRDWFDLVVPKERYPFVWDEFTRLMNEGRKGVSDAFENPVLTKSGETRHIMWRNSIMQGTYNDLALISFGTDITNRLQAEEELQLTKFAMDNAAVGIFRIKPSGNIVYANRKAATLVGYRRSELLRMGIPDVVPGFSRENWPSFWEQIKQKKMVVTEGTVRRRDGTVFPTEVTAYYLFFKGTELVIGFFSDITERKRGEALREDVQRMIRHDLRSPTLAVQTIFSLFSRAENLTEDQRELLDSVMRSSRRMINIIDMSRALQRMESGTYVVNARPVDLVAQTRAVMDDLRPLLEQKKITVQILFSGFPIESTVDFLMQTEDILIYGLLGNLIKNAVEASPNGSTVTVDLGNPERQVVVSIHNEGVIPESIRESFFDKYVTVGKEFGTGLGTYTAKLITKTLGGTIEFMTSEKSGTVITVILPSDFESNS</sequence>
<dbReference type="InterPro" id="IPR001638">
    <property type="entry name" value="Solute-binding_3/MltF_N"/>
</dbReference>
<dbReference type="InterPro" id="IPR001610">
    <property type="entry name" value="PAC"/>
</dbReference>
<dbReference type="PATRIC" id="fig|879567.3.peg.2711"/>
<dbReference type="Gene3D" id="3.30.450.20">
    <property type="entry name" value="PAS domain"/>
    <property type="match status" value="2"/>
</dbReference>
<keyword evidence="16" id="KW-1185">Reference proteome</keyword>
<evidence type="ECO:0000256" key="2">
    <source>
        <dbReference type="ARBA" id="ARBA00004141"/>
    </source>
</evidence>
<dbReference type="RefSeq" id="WP_015415810.1">
    <property type="nucleotide sequence ID" value="NC_020409.1"/>
</dbReference>
<dbReference type="eggNOG" id="COG0834">
    <property type="taxonomic scope" value="Bacteria"/>
</dbReference>
<comment type="catalytic activity">
    <reaction evidence="1">
        <text>ATP + protein L-histidine = ADP + protein N-phospho-L-histidine.</text>
        <dbReference type="EC" id="2.7.13.3"/>
    </reaction>
</comment>
<organism evidence="15 16">
    <name type="scientific">Pseudodesulfovibrio piezophilus (strain DSM 21447 / JCM 15486 / C1TLV30)</name>
    <name type="common">Desulfovibrio piezophilus</name>
    <dbReference type="NCBI Taxonomy" id="1322246"/>
    <lineage>
        <taxon>Bacteria</taxon>
        <taxon>Pseudomonadati</taxon>
        <taxon>Thermodesulfobacteriota</taxon>
        <taxon>Desulfovibrionia</taxon>
        <taxon>Desulfovibrionales</taxon>
        <taxon>Desulfovibrionaceae</taxon>
    </lineage>
</organism>
<dbReference type="InterPro" id="IPR013767">
    <property type="entry name" value="PAS_fold"/>
</dbReference>
<evidence type="ECO:0000256" key="4">
    <source>
        <dbReference type="ARBA" id="ARBA00022679"/>
    </source>
</evidence>
<evidence type="ECO:0000256" key="9">
    <source>
        <dbReference type="ARBA" id="ARBA00022989"/>
    </source>
</evidence>
<evidence type="ECO:0000256" key="3">
    <source>
        <dbReference type="ARBA" id="ARBA00012438"/>
    </source>
</evidence>
<dbReference type="GO" id="GO:0000156">
    <property type="term" value="F:phosphorelay response regulator activity"/>
    <property type="evidence" value="ECO:0007669"/>
    <property type="project" value="TreeGrafter"/>
</dbReference>
<evidence type="ECO:0000256" key="6">
    <source>
        <dbReference type="ARBA" id="ARBA00022741"/>
    </source>
</evidence>
<feature type="transmembrane region" description="Helical" evidence="12">
    <location>
        <begin position="280"/>
        <end position="301"/>
    </location>
</feature>
<dbReference type="GO" id="GO:0030295">
    <property type="term" value="F:protein kinase activator activity"/>
    <property type="evidence" value="ECO:0007669"/>
    <property type="project" value="TreeGrafter"/>
</dbReference>
<evidence type="ECO:0000256" key="1">
    <source>
        <dbReference type="ARBA" id="ARBA00000085"/>
    </source>
</evidence>
<feature type="domain" description="PAS" evidence="14">
    <location>
        <begin position="447"/>
        <end position="490"/>
    </location>
</feature>
<dbReference type="AlphaFoldDB" id="M1WTN2"/>
<accession>M1WTN2</accession>
<feature type="domain" description="Histidine kinase" evidence="13">
    <location>
        <begin position="573"/>
        <end position="790"/>
    </location>
</feature>
<keyword evidence="7 15" id="KW-0418">Kinase</keyword>
<dbReference type="InterPro" id="IPR035965">
    <property type="entry name" value="PAS-like_dom_sf"/>
</dbReference>
<evidence type="ECO:0000256" key="7">
    <source>
        <dbReference type="ARBA" id="ARBA00022777"/>
    </source>
</evidence>
<dbReference type="InterPro" id="IPR003594">
    <property type="entry name" value="HATPase_dom"/>
</dbReference>
<dbReference type="SMART" id="SM00387">
    <property type="entry name" value="HATPase_c"/>
    <property type="match status" value="1"/>
</dbReference>
<dbReference type="Proteomes" id="UP000011724">
    <property type="component" value="Chromosome"/>
</dbReference>
<dbReference type="GO" id="GO:0016020">
    <property type="term" value="C:membrane"/>
    <property type="evidence" value="ECO:0007669"/>
    <property type="project" value="UniProtKB-SubCell"/>
</dbReference>
<evidence type="ECO:0000259" key="14">
    <source>
        <dbReference type="PROSITE" id="PS50112"/>
    </source>
</evidence>
<keyword evidence="11 12" id="KW-0472">Membrane</keyword>
<dbReference type="InterPro" id="IPR036097">
    <property type="entry name" value="HisK_dim/P_sf"/>
</dbReference>
<dbReference type="HOGENOM" id="CLU_000445_114_69_7"/>
<keyword evidence="6" id="KW-0547">Nucleotide-binding</keyword>
<dbReference type="PANTHER" id="PTHR42878">
    <property type="entry name" value="TWO-COMPONENT HISTIDINE KINASE"/>
    <property type="match status" value="1"/>
</dbReference>
<dbReference type="SUPFAM" id="SSF55874">
    <property type="entry name" value="ATPase domain of HSP90 chaperone/DNA topoisomerase II/histidine kinase"/>
    <property type="match status" value="1"/>
</dbReference>
<dbReference type="EMBL" id="FO203427">
    <property type="protein sequence ID" value="CCH49767.1"/>
    <property type="molecule type" value="Genomic_DNA"/>
</dbReference>
<dbReference type="eggNOG" id="COG3290">
    <property type="taxonomic scope" value="Bacteria"/>
</dbReference>
<dbReference type="CDD" id="cd00082">
    <property type="entry name" value="HisKA"/>
    <property type="match status" value="1"/>
</dbReference>
<keyword evidence="8" id="KW-0067">ATP-binding</keyword>
<protein>
    <recommendedName>
        <fullName evidence="3">histidine kinase</fullName>
        <ecNumber evidence="3">2.7.13.3</ecNumber>
    </recommendedName>
</protein>
<evidence type="ECO:0000259" key="13">
    <source>
        <dbReference type="PROSITE" id="PS50109"/>
    </source>
</evidence>
<dbReference type="SUPFAM" id="SSF53850">
    <property type="entry name" value="Periplasmic binding protein-like II"/>
    <property type="match status" value="1"/>
</dbReference>
<feature type="transmembrane region" description="Helical" evidence="12">
    <location>
        <begin position="132"/>
        <end position="151"/>
    </location>
</feature>
<dbReference type="GO" id="GO:0006355">
    <property type="term" value="P:regulation of DNA-templated transcription"/>
    <property type="evidence" value="ECO:0007669"/>
    <property type="project" value="InterPro"/>
</dbReference>
<dbReference type="InterPro" id="IPR050351">
    <property type="entry name" value="BphY/WalK/GraS-like"/>
</dbReference>
<evidence type="ECO:0000256" key="10">
    <source>
        <dbReference type="ARBA" id="ARBA00023012"/>
    </source>
</evidence>